<dbReference type="SUPFAM" id="SSF81301">
    <property type="entry name" value="Nucleotidyltransferase"/>
    <property type="match status" value="1"/>
</dbReference>
<geneLocation type="plasmid" evidence="3">
    <name>pthaf100_a</name>
</geneLocation>
<proteinExistence type="predicted"/>
<accession>A0A5P9CRB5</accession>
<feature type="region of interest" description="Disordered" evidence="1">
    <location>
        <begin position="1"/>
        <end position="68"/>
    </location>
</feature>
<protein>
    <submittedName>
        <fullName evidence="2">Uncharacterized protein</fullName>
    </submittedName>
</protein>
<sequence>MVKVSASPASITESSRSENKTDESSNILPVEKVGHTLKREKSFIADKPSEPVRRVKVQRQNSSDKPLVSPKGQFLNVQVIGKTHLVQLEKNSLIKGTEKQEISEKDSLTIDVSTAVTSRRGPNQEVFEQIDLRKSPMYNWYPVKTINDEPSKESWYVREDAFVNEGRERIGVDDDPAYHNPDKRGRPLASEYFDFPESPALIGRKLDPIEIDKFITNLDSGTHPIEVKEEIAKFTNLLAGTYGGTWMSILYGSYASGNQRFTTDNKPGSDIDVMFSCDNQSYTNHRESLIPKITECIAALHKRVGAVVDDEVPADSKHLISADEMMEAASLPMFYPANIEGEADKLHIDPLKFFLDKEVSLDGITKSESQRFSPEFLKSKYLRLRLLFNIMTTPNIIHSKNKEAVETLESKVRQSLLDMSQDLQEQLGENANSSIEQRIQLLLAQGENKGEYWLGYKQDREGVEEKLRSLLTQ</sequence>
<evidence type="ECO:0000313" key="3">
    <source>
        <dbReference type="Proteomes" id="UP000326936"/>
    </source>
</evidence>
<name>A0A5P9CRB5_9VIBR</name>
<dbReference type="InterPro" id="IPR043519">
    <property type="entry name" value="NT_sf"/>
</dbReference>
<dbReference type="RefSeq" id="WP_152432701.1">
    <property type="nucleotide sequence ID" value="NZ_CBCSDK010000012.1"/>
</dbReference>
<organism evidence="2 3">
    <name type="scientific">Vibrio aquimaris</name>
    <dbReference type="NCBI Taxonomy" id="2587862"/>
    <lineage>
        <taxon>Bacteria</taxon>
        <taxon>Pseudomonadati</taxon>
        <taxon>Pseudomonadota</taxon>
        <taxon>Gammaproteobacteria</taxon>
        <taxon>Vibrionales</taxon>
        <taxon>Vibrionaceae</taxon>
        <taxon>Vibrio</taxon>
    </lineage>
</organism>
<evidence type="ECO:0000313" key="2">
    <source>
        <dbReference type="EMBL" id="QFT28746.1"/>
    </source>
</evidence>
<dbReference type="Proteomes" id="UP000326936">
    <property type="component" value="Plasmid pTHAF100_a"/>
</dbReference>
<gene>
    <name evidence="2" type="ORF">FIV01_20305</name>
</gene>
<keyword evidence="3" id="KW-1185">Reference proteome</keyword>
<dbReference type="EMBL" id="CP045351">
    <property type="protein sequence ID" value="QFT28746.1"/>
    <property type="molecule type" value="Genomic_DNA"/>
</dbReference>
<dbReference type="Gene3D" id="3.30.460.10">
    <property type="entry name" value="Beta Polymerase, domain 2"/>
    <property type="match status" value="1"/>
</dbReference>
<keyword evidence="2" id="KW-0614">Plasmid</keyword>
<dbReference type="OrthoDB" id="1429691at2"/>
<reference evidence="2 3" key="1">
    <citation type="submission" date="2019-10" db="EMBL/GenBank/DDBJ databases">
        <title>Complete genome sequence of Vibrio sp. strain THAF100, isolated from non-filtered water from the water column of tank 6 of a marine aquarium containing stony-coral fragments. Water maintained at 26 degree C.</title>
        <authorList>
            <person name="Ruckert C."/>
            <person name="Franco A."/>
            <person name="Kalinowski J."/>
            <person name="Glaeser S."/>
        </authorList>
    </citation>
    <scope>NUCLEOTIDE SEQUENCE [LARGE SCALE GENOMIC DNA]</scope>
    <source>
        <strain evidence="2 3">THAF100</strain>
        <plasmid evidence="3">pthaf100_a</plasmid>
    </source>
</reference>
<evidence type="ECO:0000256" key="1">
    <source>
        <dbReference type="SAM" id="MobiDB-lite"/>
    </source>
</evidence>
<dbReference type="KEGG" id="vaq:FIV01_20305"/>
<feature type="compositionally biased region" description="Basic and acidic residues" evidence="1">
    <location>
        <begin position="32"/>
        <end position="53"/>
    </location>
</feature>
<dbReference type="AlphaFoldDB" id="A0A5P9CRB5"/>